<dbReference type="Proteomes" id="UP000218811">
    <property type="component" value="Unassembled WGS sequence"/>
</dbReference>
<feature type="binding site" description="axial binding residue" evidence="9">
    <location>
        <position position="358"/>
    </location>
    <ligand>
        <name>heme</name>
        <dbReference type="ChEBI" id="CHEBI:30413"/>
    </ligand>
    <ligandPart>
        <name>Fe</name>
        <dbReference type="ChEBI" id="CHEBI:18248"/>
    </ligandPart>
</feature>
<dbReference type="Gene3D" id="1.10.630.10">
    <property type="entry name" value="Cytochrome P450"/>
    <property type="match status" value="1"/>
</dbReference>
<name>A0A2H3JG80_WOLCO</name>
<comment type="similarity">
    <text evidence="3">Belongs to the cytochrome P450 family.</text>
</comment>
<dbReference type="InterPro" id="IPR001128">
    <property type="entry name" value="Cyt_P450"/>
</dbReference>
<keyword evidence="11" id="KW-1185">Reference proteome</keyword>
<evidence type="ECO:0000313" key="11">
    <source>
        <dbReference type="Proteomes" id="UP000218811"/>
    </source>
</evidence>
<dbReference type="GO" id="GO:0020037">
    <property type="term" value="F:heme binding"/>
    <property type="evidence" value="ECO:0007669"/>
    <property type="project" value="InterPro"/>
</dbReference>
<keyword evidence="4 9" id="KW-0349">Heme</keyword>
<dbReference type="AlphaFoldDB" id="A0A2H3JG80"/>
<dbReference type="PRINTS" id="PR00463">
    <property type="entry name" value="EP450I"/>
</dbReference>
<dbReference type="GO" id="GO:0016705">
    <property type="term" value="F:oxidoreductase activity, acting on paired donors, with incorporation or reduction of molecular oxygen"/>
    <property type="evidence" value="ECO:0007669"/>
    <property type="project" value="InterPro"/>
</dbReference>
<gene>
    <name evidence="10" type="ORF">WOLCODRAFT_150603</name>
</gene>
<dbReference type="GO" id="GO:0004497">
    <property type="term" value="F:monooxygenase activity"/>
    <property type="evidence" value="ECO:0007669"/>
    <property type="project" value="UniProtKB-KW"/>
</dbReference>
<comment type="pathway">
    <text evidence="2">Secondary metabolite biosynthesis.</text>
</comment>
<keyword evidence="8" id="KW-0503">Monooxygenase</keyword>
<proteinExistence type="inferred from homology"/>
<evidence type="ECO:0000256" key="7">
    <source>
        <dbReference type="ARBA" id="ARBA00023004"/>
    </source>
</evidence>
<evidence type="ECO:0000256" key="9">
    <source>
        <dbReference type="PIRSR" id="PIRSR602401-1"/>
    </source>
</evidence>
<keyword evidence="5 9" id="KW-0479">Metal-binding</keyword>
<evidence type="ECO:0000256" key="2">
    <source>
        <dbReference type="ARBA" id="ARBA00005179"/>
    </source>
</evidence>
<evidence type="ECO:0000313" key="10">
    <source>
        <dbReference type="EMBL" id="PCH40545.1"/>
    </source>
</evidence>
<dbReference type="PANTHER" id="PTHR24305:SF166">
    <property type="entry name" value="CYTOCHROME P450 12A4, MITOCHONDRIAL-RELATED"/>
    <property type="match status" value="1"/>
</dbReference>
<evidence type="ECO:0000256" key="3">
    <source>
        <dbReference type="ARBA" id="ARBA00010617"/>
    </source>
</evidence>
<keyword evidence="6" id="KW-0560">Oxidoreductase</keyword>
<dbReference type="PANTHER" id="PTHR24305">
    <property type="entry name" value="CYTOCHROME P450"/>
    <property type="match status" value="1"/>
</dbReference>
<dbReference type="InterPro" id="IPR002401">
    <property type="entry name" value="Cyt_P450_E_grp-I"/>
</dbReference>
<evidence type="ECO:0000256" key="4">
    <source>
        <dbReference type="ARBA" id="ARBA00022617"/>
    </source>
</evidence>
<reference evidence="10 11" key="1">
    <citation type="journal article" date="2012" name="Science">
        <title>The Paleozoic origin of enzymatic lignin decomposition reconstructed from 31 fungal genomes.</title>
        <authorList>
            <person name="Floudas D."/>
            <person name="Binder M."/>
            <person name="Riley R."/>
            <person name="Barry K."/>
            <person name="Blanchette R.A."/>
            <person name="Henrissat B."/>
            <person name="Martinez A.T."/>
            <person name="Otillar R."/>
            <person name="Spatafora J.W."/>
            <person name="Yadav J.S."/>
            <person name="Aerts A."/>
            <person name="Benoit I."/>
            <person name="Boyd A."/>
            <person name="Carlson A."/>
            <person name="Copeland A."/>
            <person name="Coutinho P.M."/>
            <person name="de Vries R.P."/>
            <person name="Ferreira P."/>
            <person name="Findley K."/>
            <person name="Foster B."/>
            <person name="Gaskell J."/>
            <person name="Glotzer D."/>
            <person name="Gorecki P."/>
            <person name="Heitman J."/>
            <person name="Hesse C."/>
            <person name="Hori C."/>
            <person name="Igarashi K."/>
            <person name="Jurgens J.A."/>
            <person name="Kallen N."/>
            <person name="Kersten P."/>
            <person name="Kohler A."/>
            <person name="Kuees U."/>
            <person name="Kumar T.K.A."/>
            <person name="Kuo A."/>
            <person name="LaButti K."/>
            <person name="Larrondo L.F."/>
            <person name="Lindquist E."/>
            <person name="Ling A."/>
            <person name="Lombard V."/>
            <person name="Lucas S."/>
            <person name="Lundell T."/>
            <person name="Martin R."/>
            <person name="McLaughlin D.J."/>
            <person name="Morgenstern I."/>
            <person name="Morin E."/>
            <person name="Murat C."/>
            <person name="Nagy L.G."/>
            <person name="Nolan M."/>
            <person name="Ohm R.A."/>
            <person name="Patyshakuliyeva A."/>
            <person name="Rokas A."/>
            <person name="Ruiz-Duenas F.J."/>
            <person name="Sabat G."/>
            <person name="Salamov A."/>
            <person name="Samejima M."/>
            <person name="Schmutz J."/>
            <person name="Slot J.C."/>
            <person name="St John F."/>
            <person name="Stenlid J."/>
            <person name="Sun H."/>
            <person name="Sun S."/>
            <person name="Syed K."/>
            <person name="Tsang A."/>
            <person name="Wiebenga A."/>
            <person name="Young D."/>
            <person name="Pisabarro A."/>
            <person name="Eastwood D.C."/>
            <person name="Martin F."/>
            <person name="Cullen D."/>
            <person name="Grigoriev I.V."/>
            <person name="Hibbett D.S."/>
        </authorList>
    </citation>
    <scope>NUCLEOTIDE SEQUENCE [LARGE SCALE GENOMIC DNA]</scope>
    <source>
        <strain evidence="10 11">MD-104</strain>
    </source>
</reference>
<dbReference type="EMBL" id="KB468053">
    <property type="protein sequence ID" value="PCH40545.1"/>
    <property type="molecule type" value="Genomic_DNA"/>
</dbReference>
<dbReference type="OMA" id="DRTIAME"/>
<evidence type="ECO:0000256" key="5">
    <source>
        <dbReference type="ARBA" id="ARBA00022723"/>
    </source>
</evidence>
<organism evidence="10 11">
    <name type="scientific">Wolfiporia cocos (strain MD-104)</name>
    <name type="common">Brown rot fungus</name>
    <dbReference type="NCBI Taxonomy" id="742152"/>
    <lineage>
        <taxon>Eukaryota</taxon>
        <taxon>Fungi</taxon>
        <taxon>Dikarya</taxon>
        <taxon>Basidiomycota</taxon>
        <taxon>Agaricomycotina</taxon>
        <taxon>Agaricomycetes</taxon>
        <taxon>Polyporales</taxon>
        <taxon>Phaeolaceae</taxon>
        <taxon>Wolfiporia</taxon>
    </lineage>
</organism>
<dbReference type="OrthoDB" id="1470350at2759"/>
<comment type="cofactor">
    <cofactor evidence="1 9">
        <name>heme</name>
        <dbReference type="ChEBI" id="CHEBI:30413"/>
    </cofactor>
</comment>
<protein>
    <submittedName>
        <fullName evidence="10">Cytochrome P450</fullName>
    </submittedName>
</protein>
<dbReference type="InterPro" id="IPR036396">
    <property type="entry name" value="Cyt_P450_sf"/>
</dbReference>
<keyword evidence="7 9" id="KW-0408">Iron</keyword>
<evidence type="ECO:0000256" key="1">
    <source>
        <dbReference type="ARBA" id="ARBA00001971"/>
    </source>
</evidence>
<dbReference type="InterPro" id="IPR050121">
    <property type="entry name" value="Cytochrome_P450_monoxygenase"/>
</dbReference>
<evidence type="ECO:0000256" key="8">
    <source>
        <dbReference type="ARBA" id="ARBA00023033"/>
    </source>
</evidence>
<dbReference type="STRING" id="742152.A0A2H3JG80"/>
<dbReference type="GO" id="GO:0005506">
    <property type="term" value="F:iron ion binding"/>
    <property type="evidence" value="ECO:0007669"/>
    <property type="project" value="InterPro"/>
</dbReference>
<dbReference type="Pfam" id="PF00067">
    <property type="entry name" value="p450"/>
    <property type="match status" value="1"/>
</dbReference>
<evidence type="ECO:0000256" key="6">
    <source>
        <dbReference type="ARBA" id="ARBA00023002"/>
    </source>
</evidence>
<dbReference type="SUPFAM" id="SSF48264">
    <property type="entry name" value="Cytochrome P450"/>
    <property type="match status" value="1"/>
</dbReference>
<sequence>MSVILQEVYVYQHSLPLFITRQLHVAISQRVRDGPQDLDILHWMSRYALEIVGQGGLGHSFDSFETDEQDPCGKAMKAITPAMQKLLVIAPLFPYVSKLGPAWLQRRILDVFPYHHIRTVKHCVDVMSNNANEVYSTKIAALNRGDEAVMHQVGEGKDIMSTLIKANQNASDKEKLSEDEVVAQISTIVFGGSDTSSNTLSRILELLANHPDIQSKLRDELLTAGAAEGIPYDQLNQLPYLDAVVRETLRRQVIDYDYHYYPPLTLLSRVPEQDVVLPLYKPVRGVDGTMITELPLKKGTQIILGIQGINNSEELWGENALDWNPQRWLSPLPKEILEARVPGVYSNMLTFLGGPKACIGVKFAELGIKVTLAVLLSHLTFAPTEDRIVWNLAGVWYPAVELDTDNPRLPLRVSPSKGGNI</sequence>
<accession>A0A2H3JG80</accession>
<dbReference type="PRINTS" id="PR00385">
    <property type="entry name" value="P450"/>
</dbReference>